<dbReference type="Proteomes" id="UP000182248">
    <property type="component" value="Unassembled WGS sequence"/>
</dbReference>
<gene>
    <name evidence="1" type="ORF">SAMN02927921_01849</name>
</gene>
<protein>
    <submittedName>
        <fullName evidence="1">Uncharacterized protein</fullName>
    </submittedName>
</protein>
<accession>A0A1K1PL32</accession>
<dbReference type="STRING" id="1150368.SAMN02927921_01849"/>
<keyword evidence="2" id="KW-1185">Reference proteome</keyword>
<dbReference type="AlphaFoldDB" id="A0A1K1PL32"/>
<evidence type="ECO:0000313" key="2">
    <source>
        <dbReference type="Proteomes" id="UP000182248"/>
    </source>
</evidence>
<name>A0A1K1PL32_9FLAO</name>
<proteinExistence type="predicted"/>
<evidence type="ECO:0000313" key="1">
    <source>
        <dbReference type="EMBL" id="SFW48171.1"/>
    </source>
</evidence>
<reference evidence="1 2" key="1">
    <citation type="submission" date="2016-11" db="EMBL/GenBank/DDBJ databases">
        <authorList>
            <person name="Jaros S."/>
            <person name="Januszkiewicz K."/>
            <person name="Wedrychowicz H."/>
        </authorList>
    </citation>
    <scope>NUCLEOTIDE SEQUENCE [LARGE SCALE GENOMIC DNA]</scope>
    <source>
        <strain evidence="1 2">CGMCC 1.12145</strain>
    </source>
</reference>
<organism evidence="1 2">
    <name type="scientific">Sinomicrobium oceani</name>
    <dbReference type="NCBI Taxonomy" id="1150368"/>
    <lineage>
        <taxon>Bacteria</taxon>
        <taxon>Pseudomonadati</taxon>
        <taxon>Bacteroidota</taxon>
        <taxon>Flavobacteriia</taxon>
        <taxon>Flavobacteriales</taxon>
        <taxon>Flavobacteriaceae</taxon>
        <taxon>Sinomicrobium</taxon>
    </lineage>
</organism>
<dbReference type="EMBL" id="FPJE01000008">
    <property type="protein sequence ID" value="SFW48171.1"/>
    <property type="molecule type" value="Genomic_DNA"/>
</dbReference>
<sequence length="55" mass="6066">MKLVYDSGCTTMRKSFPYTVLNWNDRVFKLTSAITTKLLSSNGAAAVPNALSLRI</sequence>